<gene>
    <name evidence="3" type="ORF">M1E25_12285</name>
</gene>
<evidence type="ECO:0000313" key="3">
    <source>
        <dbReference type="EMBL" id="MCM2578123.1"/>
    </source>
</evidence>
<protein>
    <submittedName>
        <fullName evidence="3">Hydrogenase expression protein HypF</fullName>
    </submittedName>
</protein>
<proteinExistence type="predicted"/>
<feature type="signal peptide" evidence="2">
    <location>
        <begin position="1"/>
        <end position="35"/>
    </location>
</feature>
<keyword evidence="2" id="KW-0732">Signal</keyword>
<keyword evidence="4" id="KW-1185">Reference proteome</keyword>
<evidence type="ECO:0000256" key="2">
    <source>
        <dbReference type="SAM" id="SignalP"/>
    </source>
</evidence>
<dbReference type="RefSeq" id="WP_251414093.1">
    <property type="nucleotide sequence ID" value="NZ_JAMQGM010000026.1"/>
</dbReference>
<feature type="compositionally biased region" description="Basic and acidic residues" evidence="1">
    <location>
        <begin position="175"/>
        <end position="184"/>
    </location>
</feature>
<organism evidence="3 4">
    <name type="scientific">Streptomyces meridianus</name>
    <dbReference type="NCBI Taxonomy" id="2938945"/>
    <lineage>
        <taxon>Bacteria</taxon>
        <taxon>Bacillati</taxon>
        <taxon>Actinomycetota</taxon>
        <taxon>Actinomycetes</taxon>
        <taxon>Kitasatosporales</taxon>
        <taxon>Streptomycetaceae</taxon>
        <taxon>Streptomyces</taxon>
    </lineage>
</organism>
<accession>A0ABT0X6G1</accession>
<feature type="region of interest" description="Disordered" evidence="1">
    <location>
        <begin position="34"/>
        <end position="202"/>
    </location>
</feature>
<dbReference type="EMBL" id="JAMQGM010000026">
    <property type="protein sequence ID" value="MCM2578123.1"/>
    <property type="molecule type" value="Genomic_DNA"/>
</dbReference>
<feature type="compositionally biased region" description="Low complexity" evidence="1">
    <location>
        <begin position="88"/>
        <end position="97"/>
    </location>
</feature>
<name>A0ABT0X6G1_9ACTN</name>
<feature type="compositionally biased region" description="Basic and acidic residues" evidence="1">
    <location>
        <begin position="134"/>
        <end position="157"/>
    </location>
</feature>
<reference evidence="3" key="1">
    <citation type="journal article" date="2023" name="Int. J. Syst. Evol. Microbiol.">
        <title>Streptomyces meridianus sp. nov. isolated from brackish water of the Tagus estuary in Alcochete, Portugal.</title>
        <authorList>
            <person name="Santos J.D.N."/>
            <person name="Klimek D."/>
            <person name="Calusinska M."/>
            <person name="Lobo Da Cunha A."/>
            <person name="Catita J."/>
            <person name="Goncalves H."/>
            <person name="Gonzalez I."/>
            <person name="Reyes F."/>
            <person name="Lage O.M."/>
        </authorList>
    </citation>
    <scope>NUCLEOTIDE SEQUENCE</scope>
    <source>
        <strain evidence="3">MTZ3.1</strain>
    </source>
</reference>
<comment type="caution">
    <text evidence="3">The sequence shown here is derived from an EMBL/GenBank/DDBJ whole genome shotgun (WGS) entry which is preliminary data.</text>
</comment>
<evidence type="ECO:0000256" key="1">
    <source>
        <dbReference type="SAM" id="MobiDB-lite"/>
    </source>
</evidence>
<feature type="compositionally biased region" description="Low complexity" evidence="1">
    <location>
        <begin position="105"/>
        <end position="124"/>
    </location>
</feature>
<sequence>MLTRLQMPAGKAVALAAMPTAMLMGMGLTPQLAQADTQSKNGFKPGPCVSQPDEADEADAKAKAKEKAEEEKKAEESATDKDAEPKPSASADKSSADTQDDSAEAEAPSSSDSDSDAIDPLGVGSLLGGVLGGGEKESEAPEPEPEPKASESTKDSAADSVTDTVGKVTGSVSDTVKETTEKATDTVGRTTGGDDAGAEGYPCPEFDADLFDNAEYEDTSSRLPNQPWQLESSMLSLHGLDFKGIVKVRTHDGSLKKVLKFTAKGVDIKDLHQMVEGPGGTTMHVEARKGSTSTIRQGTVTMYTEELRGNLFGIIPIVFSPKMPPPLNIKEVFFTNAKVKQAGQFGGALTVPGIHSYGAPG</sequence>
<dbReference type="Proteomes" id="UP001167160">
    <property type="component" value="Unassembled WGS sequence"/>
</dbReference>
<feature type="chain" id="PRO_5046311231" evidence="2">
    <location>
        <begin position="36"/>
        <end position="361"/>
    </location>
</feature>
<evidence type="ECO:0000313" key="4">
    <source>
        <dbReference type="Proteomes" id="UP001167160"/>
    </source>
</evidence>
<feature type="compositionally biased region" description="Basic and acidic residues" evidence="1">
    <location>
        <begin position="58"/>
        <end position="85"/>
    </location>
</feature>